<feature type="transmembrane region" description="Helical" evidence="1">
    <location>
        <begin position="187"/>
        <end position="208"/>
    </location>
</feature>
<feature type="transmembrane region" description="Helical" evidence="1">
    <location>
        <begin position="107"/>
        <end position="127"/>
    </location>
</feature>
<sequence length="335" mass="36900">MDKTSNNTLSSSFTNLTRALQANIIGRWFLEVVYIFWGLIKIMVPVLIIVRVIELLGWVTVLGKAISPLMIWFGLPGDMGLVWMTAMTSNLYSAMAVFYQLGGAEQLTVAQVSVLSTMMLIAHGLPVEGSIAAATGTKLWFALCFRIGGAMLMGVILHHTYTALNLLQTPVTITWQPEVQGNSWSEWFILQAQTLVIAFVIISVLTLVIRLLRFLGVEKLIHALLSPLLRLIGVGPKATNIIIIGVMLGLSYGGSLLIKESKSGNIEKKDIFLTMAFLALAHSLIEDTLLILLLGPDLFTILWARLAFAFVIVALLSQALKRLSAKRYAWLYKPS</sequence>
<name>A0ABT2YQT6_9GAMM</name>
<protein>
    <recommendedName>
        <fullName evidence="2">Nucleoside transporter/FeoB GTPase Gate domain-containing protein</fullName>
    </recommendedName>
</protein>
<keyword evidence="1" id="KW-0472">Membrane</keyword>
<feature type="transmembrane region" description="Helical" evidence="1">
    <location>
        <begin position="81"/>
        <end position="101"/>
    </location>
</feature>
<gene>
    <name evidence="3" type="ORF">OFY17_05000</name>
</gene>
<keyword evidence="4" id="KW-1185">Reference proteome</keyword>
<accession>A0ABT2YQT6</accession>
<dbReference type="Pfam" id="PF07670">
    <property type="entry name" value="Gate"/>
    <property type="match status" value="1"/>
</dbReference>
<dbReference type="EMBL" id="JAOVZB010000002">
    <property type="protein sequence ID" value="MCV2402242.1"/>
    <property type="molecule type" value="Genomic_DNA"/>
</dbReference>
<feature type="domain" description="Nucleoside transporter/FeoB GTPase Gate" evidence="2">
    <location>
        <begin position="36"/>
        <end position="126"/>
    </location>
</feature>
<feature type="transmembrane region" description="Helical" evidence="1">
    <location>
        <begin position="301"/>
        <end position="320"/>
    </location>
</feature>
<dbReference type="InterPro" id="IPR011642">
    <property type="entry name" value="Gate_dom"/>
</dbReference>
<comment type="caution">
    <text evidence="3">The sequence shown here is derived from an EMBL/GenBank/DDBJ whole genome shotgun (WGS) entry which is preliminary data.</text>
</comment>
<evidence type="ECO:0000313" key="4">
    <source>
        <dbReference type="Proteomes" id="UP001209713"/>
    </source>
</evidence>
<evidence type="ECO:0000313" key="3">
    <source>
        <dbReference type="EMBL" id="MCV2402242.1"/>
    </source>
</evidence>
<evidence type="ECO:0000256" key="1">
    <source>
        <dbReference type="SAM" id="Phobius"/>
    </source>
</evidence>
<dbReference type="RefSeq" id="WP_263529623.1">
    <property type="nucleotide sequence ID" value="NZ_JAOVZB010000002.1"/>
</dbReference>
<evidence type="ECO:0000259" key="2">
    <source>
        <dbReference type="Pfam" id="PF07670"/>
    </source>
</evidence>
<organism evidence="3 4">
    <name type="scientific">Marinomonas sargassi</name>
    <dbReference type="NCBI Taxonomy" id="2984494"/>
    <lineage>
        <taxon>Bacteria</taxon>
        <taxon>Pseudomonadati</taxon>
        <taxon>Pseudomonadota</taxon>
        <taxon>Gammaproteobacteria</taxon>
        <taxon>Oceanospirillales</taxon>
        <taxon>Oceanospirillaceae</taxon>
        <taxon>Marinomonas</taxon>
    </lineage>
</organism>
<proteinExistence type="predicted"/>
<feature type="transmembrane region" description="Helical" evidence="1">
    <location>
        <begin position="55"/>
        <end position="74"/>
    </location>
</feature>
<feature type="transmembrane region" description="Helical" evidence="1">
    <location>
        <begin position="28"/>
        <end position="49"/>
    </location>
</feature>
<feature type="transmembrane region" description="Helical" evidence="1">
    <location>
        <begin position="271"/>
        <end position="295"/>
    </location>
</feature>
<feature type="transmembrane region" description="Helical" evidence="1">
    <location>
        <begin position="139"/>
        <end position="161"/>
    </location>
</feature>
<keyword evidence="1" id="KW-0812">Transmembrane</keyword>
<dbReference type="Proteomes" id="UP001209713">
    <property type="component" value="Unassembled WGS sequence"/>
</dbReference>
<feature type="transmembrane region" description="Helical" evidence="1">
    <location>
        <begin position="241"/>
        <end position="259"/>
    </location>
</feature>
<keyword evidence="1" id="KW-1133">Transmembrane helix</keyword>
<reference evidence="3 4" key="1">
    <citation type="submission" date="2022-10" db="EMBL/GenBank/DDBJ databases">
        <title>Marinomonas transparenta sp. nov. and Marinomonas sargassi sp. nov., isolated from marine alga (Sargassum natans (L.) Gaillon).</title>
        <authorList>
            <person name="Wang Y."/>
        </authorList>
    </citation>
    <scope>NUCLEOTIDE SEQUENCE [LARGE SCALE GENOMIC DNA]</scope>
    <source>
        <strain evidence="3 4">C2222</strain>
    </source>
</reference>